<gene>
    <name evidence="1" type="ORF">Bxe_A4231</name>
</gene>
<protein>
    <submittedName>
        <fullName evidence="1">Uncharacterized protein</fullName>
    </submittedName>
</protein>
<keyword evidence="2" id="KW-1185">Reference proteome</keyword>
<dbReference type="STRING" id="266265.Bxe_A4231"/>
<accession>Q146H0</accession>
<sequence>MKHGGATCGPGAVCQGEFASVMVLTPIFETLRESRIFLRKVSQALELRLLRCGFRQVSVLSLCKLHCFWACVENNQSNRPCSIRRRHDRRRAGRCGFHRKLARPQARVSLTHGWPRSA</sequence>
<reference evidence="1 2" key="1">
    <citation type="journal article" date="2006" name="Proc. Natl. Acad. Sci. U.S.A.">
        <title>Burkholderia xenovorans LB400 harbors a multi-replicon, 9.73-Mbp genome shaped for versatility.</title>
        <authorList>
            <person name="Chain P.S."/>
            <person name="Denef V.J."/>
            <person name="Konstantinidis K.T."/>
            <person name="Vergez L.M."/>
            <person name="Agullo L."/>
            <person name="Reyes V.L."/>
            <person name="Hauser L."/>
            <person name="Cordova M."/>
            <person name="Gomez L."/>
            <person name="Gonzalez M."/>
            <person name="Land M."/>
            <person name="Lao V."/>
            <person name="Larimer F."/>
            <person name="LiPuma J.J."/>
            <person name="Mahenthiralingam E."/>
            <person name="Malfatti S.A."/>
            <person name="Marx C.J."/>
            <person name="Parnell J.J."/>
            <person name="Ramette A."/>
            <person name="Richardson P."/>
            <person name="Seeger M."/>
            <person name="Smith D."/>
            <person name="Spilker T."/>
            <person name="Sul W.J."/>
            <person name="Tsoi T.V."/>
            <person name="Ulrich L.E."/>
            <person name="Zhulin I.B."/>
            <person name="Tiedje J.M."/>
        </authorList>
    </citation>
    <scope>NUCLEOTIDE SEQUENCE [LARGE SCALE GENOMIC DNA]</scope>
    <source>
        <strain evidence="1 2">LB400</strain>
    </source>
</reference>
<evidence type="ECO:0000313" key="1">
    <source>
        <dbReference type="EMBL" id="ABE28769.1"/>
    </source>
</evidence>
<dbReference type="Proteomes" id="UP000001817">
    <property type="component" value="Chromosome 1"/>
</dbReference>
<dbReference type="EMBL" id="CP000270">
    <property type="protein sequence ID" value="ABE28769.1"/>
    <property type="molecule type" value="Genomic_DNA"/>
</dbReference>
<proteinExistence type="predicted"/>
<dbReference type="AlphaFoldDB" id="Q146H0"/>
<organism evidence="1 2">
    <name type="scientific">Paraburkholderia xenovorans (strain LB400)</name>
    <dbReference type="NCBI Taxonomy" id="266265"/>
    <lineage>
        <taxon>Bacteria</taxon>
        <taxon>Pseudomonadati</taxon>
        <taxon>Pseudomonadota</taxon>
        <taxon>Betaproteobacteria</taxon>
        <taxon>Burkholderiales</taxon>
        <taxon>Burkholderiaceae</taxon>
        <taxon>Paraburkholderia</taxon>
    </lineage>
</organism>
<name>Q146H0_PARXL</name>
<dbReference type="KEGG" id="bxe:Bxe_A4231"/>
<evidence type="ECO:0000313" key="2">
    <source>
        <dbReference type="Proteomes" id="UP000001817"/>
    </source>
</evidence>